<evidence type="ECO:0000313" key="4">
    <source>
        <dbReference type="Proteomes" id="UP000274350"/>
    </source>
</evidence>
<evidence type="ECO:0000256" key="1">
    <source>
        <dbReference type="SAM" id="MobiDB-lite"/>
    </source>
</evidence>
<protein>
    <submittedName>
        <fullName evidence="3">M48 family metallopeptidase</fullName>
    </submittedName>
</protein>
<accession>A0A6M4A3B8</accession>
<dbReference type="KEGG" id="upi:EJG51_008040"/>
<name>A0A6M4A3B8_9BURK</name>
<dbReference type="OrthoDB" id="9811177at2"/>
<keyword evidence="4" id="KW-1185">Reference proteome</keyword>
<dbReference type="Pfam" id="PF01863">
    <property type="entry name" value="YgjP-like"/>
    <property type="match status" value="1"/>
</dbReference>
<reference evidence="3 4" key="1">
    <citation type="journal article" date="2019" name="Int. J. Syst. Evol. Microbiol.">
        <title>Undibacterium piscinae sp. nov., isolated from Korean shiner intestine.</title>
        <authorList>
            <person name="Lee S.Y."/>
            <person name="Kang W."/>
            <person name="Kim P.S."/>
            <person name="Kim H.S."/>
            <person name="Sung H."/>
            <person name="Shin N.R."/>
            <person name="Whon T.W."/>
            <person name="Yun J.H."/>
            <person name="Lee J.Y."/>
            <person name="Lee J.Y."/>
            <person name="Jung M.J."/>
            <person name="Jeong Y.S."/>
            <person name="Tak E.J."/>
            <person name="Han J.E."/>
            <person name="Hyun D.W."/>
            <person name="Kang M.S."/>
            <person name="Lee K.E."/>
            <person name="Lee B.H."/>
            <person name="Bae J.W."/>
        </authorList>
    </citation>
    <scope>NUCLEOTIDE SEQUENCE [LARGE SCALE GENOMIC DNA]</scope>
    <source>
        <strain evidence="3 4">S11R28</strain>
    </source>
</reference>
<dbReference type="PANTHER" id="PTHR30399">
    <property type="entry name" value="UNCHARACTERIZED PROTEIN YGJP"/>
    <property type="match status" value="1"/>
</dbReference>
<dbReference type="Gene3D" id="3.30.2010.10">
    <property type="entry name" value="Metalloproteases ('zincins'), catalytic domain"/>
    <property type="match status" value="1"/>
</dbReference>
<dbReference type="InterPro" id="IPR002725">
    <property type="entry name" value="YgjP-like_metallopeptidase"/>
</dbReference>
<feature type="domain" description="YgjP-like metallopeptidase" evidence="2">
    <location>
        <begin position="81"/>
        <end position="298"/>
    </location>
</feature>
<dbReference type="Proteomes" id="UP000274350">
    <property type="component" value="Chromosome"/>
</dbReference>
<dbReference type="InterPro" id="IPR053136">
    <property type="entry name" value="UTP_pyrophosphatase-like"/>
</dbReference>
<feature type="region of interest" description="Disordered" evidence="1">
    <location>
        <begin position="27"/>
        <end position="53"/>
    </location>
</feature>
<organism evidence="3 4">
    <name type="scientific">Undibacterium piscinae</name>
    <dbReference type="NCBI Taxonomy" id="2495591"/>
    <lineage>
        <taxon>Bacteria</taxon>
        <taxon>Pseudomonadati</taxon>
        <taxon>Pseudomonadota</taxon>
        <taxon>Betaproteobacteria</taxon>
        <taxon>Burkholderiales</taxon>
        <taxon>Oxalobacteraceae</taxon>
        <taxon>Undibacterium</taxon>
    </lineage>
</organism>
<evidence type="ECO:0000313" key="3">
    <source>
        <dbReference type="EMBL" id="QJQ05806.1"/>
    </source>
</evidence>
<sequence length="306" mass="35152">MKSTLGQAIQRALQLDFFNDLFGSEKSHPEAGTSPSLPSVTPPKLTATSDNELPSVATNQRKIQLQDQLLEYSLLRSKRRTIGFLINHNGLRVTAPRWVSIADIELAIREKQRWILSKLNERHERQARREKTVMRWEDGARFSYLGKPLTLRLLNANAASARHDEVRQELLLTLSQSATQALSAEALESQIKDKVKTWLQQQAKQIFATRMPVYAEKLGVRYQSMSLSSATTRWGSCTSQGKIRLNWRLIHFAPELIDYVIAHELAHLHEMNHSERFWCHVQSVFPDFELARQHLRQHATADFPVL</sequence>
<proteinExistence type="predicted"/>
<dbReference type="CDD" id="cd07344">
    <property type="entry name" value="M48_yhfN_like"/>
    <property type="match status" value="1"/>
</dbReference>
<dbReference type="AlphaFoldDB" id="A0A6M4A3B8"/>
<dbReference type="PANTHER" id="PTHR30399:SF1">
    <property type="entry name" value="UTP PYROPHOSPHATASE"/>
    <property type="match status" value="1"/>
</dbReference>
<gene>
    <name evidence="3" type="ORF">EJG51_008040</name>
</gene>
<dbReference type="EMBL" id="CP051152">
    <property type="protein sequence ID" value="QJQ05806.1"/>
    <property type="molecule type" value="Genomic_DNA"/>
</dbReference>
<evidence type="ECO:0000259" key="2">
    <source>
        <dbReference type="Pfam" id="PF01863"/>
    </source>
</evidence>